<comment type="caution">
    <text evidence="1">The sequence shown here is derived from an EMBL/GenBank/DDBJ whole genome shotgun (WGS) entry which is preliminary data.</text>
</comment>
<reference evidence="1 2" key="1">
    <citation type="submission" date="2020-05" db="EMBL/GenBank/DDBJ databases">
        <title>Identification and distribution of gene clusters putatively required for synthesis of sphingolipid metabolism inhibitors in phylogenetically diverse species of the filamentous fungus Fusarium.</title>
        <authorList>
            <person name="Kim H.-S."/>
            <person name="Busman M."/>
            <person name="Brown D.W."/>
            <person name="Divon H."/>
            <person name="Uhlig S."/>
            <person name="Proctor R.H."/>
        </authorList>
    </citation>
    <scope>NUCLEOTIDE SEQUENCE [LARGE SCALE GENOMIC DNA]</scope>
    <source>
        <strain evidence="1 2">NRRL 53147</strain>
    </source>
</reference>
<evidence type="ECO:0000313" key="1">
    <source>
        <dbReference type="EMBL" id="KAF5547983.1"/>
    </source>
</evidence>
<sequence>MYLADVIDKADHARKRRALSAAHALKNLENWEFKVADNFIRAADAACTLPHKEGFTRPDPRDLSFCYRAFTDSLLSTP</sequence>
<name>A0A8H5J5I3_9HYPO</name>
<protein>
    <submittedName>
        <fullName evidence="1">Cytochrome P450 oxidoreductase</fullName>
    </submittedName>
</protein>
<evidence type="ECO:0000313" key="2">
    <source>
        <dbReference type="Proteomes" id="UP000522262"/>
    </source>
</evidence>
<dbReference type="Proteomes" id="UP000522262">
    <property type="component" value="Unassembled WGS sequence"/>
</dbReference>
<keyword evidence="2" id="KW-1185">Reference proteome</keyword>
<organism evidence="1 2">
    <name type="scientific">Fusarium mexicanum</name>
    <dbReference type="NCBI Taxonomy" id="751941"/>
    <lineage>
        <taxon>Eukaryota</taxon>
        <taxon>Fungi</taxon>
        <taxon>Dikarya</taxon>
        <taxon>Ascomycota</taxon>
        <taxon>Pezizomycotina</taxon>
        <taxon>Sordariomycetes</taxon>
        <taxon>Hypocreomycetidae</taxon>
        <taxon>Hypocreales</taxon>
        <taxon>Nectriaceae</taxon>
        <taxon>Fusarium</taxon>
        <taxon>Fusarium fujikuroi species complex</taxon>
    </lineage>
</organism>
<dbReference type="EMBL" id="JAAOAM010000101">
    <property type="protein sequence ID" value="KAF5547983.1"/>
    <property type="molecule type" value="Genomic_DNA"/>
</dbReference>
<proteinExistence type="predicted"/>
<gene>
    <name evidence="1" type="ORF">FMEXI_4934</name>
</gene>
<dbReference type="AlphaFoldDB" id="A0A8H5J5I3"/>
<accession>A0A8H5J5I3</accession>